<evidence type="ECO:0000256" key="1">
    <source>
        <dbReference type="ARBA" id="ARBA00004496"/>
    </source>
</evidence>
<evidence type="ECO:0000256" key="7">
    <source>
        <dbReference type="ARBA" id="ARBA00022840"/>
    </source>
</evidence>
<evidence type="ECO:0000256" key="3">
    <source>
        <dbReference type="ARBA" id="ARBA00022490"/>
    </source>
</evidence>
<evidence type="ECO:0000256" key="12">
    <source>
        <dbReference type="ARBA" id="ARBA00076706"/>
    </source>
</evidence>
<comment type="similarity">
    <text evidence="2">Belongs to the FGGY kinase family.</text>
</comment>
<evidence type="ECO:0000256" key="6">
    <source>
        <dbReference type="ARBA" id="ARBA00022777"/>
    </source>
</evidence>
<dbReference type="Pfam" id="PF00370">
    <property type="entry name" value="FGGY_N"/>
    <property type="match status" value="1"/>
</dbReference>
<evidence type="ECO:0000256" key="9">
    <source>
        <dbReference type="ARBA" id="ARBA00057196"/>
    </source>
</evidence>
<dbReference type="GO" id="GO:0046496">
    <property type="term" value="P:nicotinamide nucleotide metabolic process"/>
    <property type="evidence" value="ECO:0007669"/>
    <property type="project" value="UniProtKB-ARBA"/>
</dbReference>
<dbReference type="GO" id="GO:0006163">
    <property type="term" value="P:purine nucleotide metabolic process"/>
    <property type="evidence" value="ECO:0007669"/>
    <property type="project" value="UniProtKB-ARBA"/>
</dbReference>
<dbReference type="GO" id="GO:1901135">
    <property type="term" value="P:carbohydrate derivative metabolic process"/>
    <property type="evidence" value="ECO:0007669"/>
    <property type="project" value="UniProtKB-ARBA"/>
</dbReference>
<sequence>MTSSTPERAVSSKGLVLGVDLGTTTVKACLVSPEGSAVSSLSRETKATLASDLGSLGSEQDAHKICTALQFCLSQLPKEQLARVARVAVSGQMHGVVLWRHGSGWKRNAFGRFDVDVVSALYTWQDGRCSAAFLDALPKPRSHLRLSSGHGCATLFWLLKHRARELERFDRAGAVQDLVVAMLCGLDKPVMSTQTAASWGYFDTVAGQWNTELLREAGFLVDLLPDVVEPGAVAGRLEHPWYGIPAGTPVHAALGDMQCSALSVGAGETDAVLNMSTSAQLSFLLEPSFVPPPPSVEAGSALEAFPYFGGRYLAVAASLNGGNVLAVFVRMLQQWMHQLGTGIPESAIWERLLAAGTDERASANAQASSAATPPPPDLVVTPTVFGERHTPGARASVSGIGPQSALSLGPVLRALCQGLARNLHTMMPREMLERAGVRRIVGTGKALTRNVCLQQAVHDVYGIPLELGGKGDAALGAALAVLSHSSSAKA</sequence>
<dbReference type="CDD" id="cd07777">
    <property type="entry name" value="ASKHA_NBD_FGGY_SHK"/>
    <property type="match status" value="1"/>
</dbReference>
<protein>
    <recommendedName>
        <fullName evidence="11">Sedoheptulokinase</fullName>
        <ecNumber evidence="10">2.7.1.14</ecNumber>
    </recommendedName>
    <alternativeName>
        <fullName evidence="12">Carbohydrate kinase-like protein</fullName>
    </alternativeName>
</protein>
<dbReference type="Gene3D" id="3.30.420.40">
    <property type="match status" value="2"/>
</dbReference>
<comment type="function">
    <text evidence="9">Acts as a modulator of macrophage activation through control of glucose metabolism.</text>
</comment>
<dbReference type="FunFam" id="3.30.420.40:FF:000111">
    <property type="entry name" value="Sedoheptulokinase"/>
    <property type="match status" value="1"/>
</dbReference>
<proteinExistence type="inferred from homology"/>
<feature type="domain" description="Carbohydrate kinase FGGY N-terminal" evidence="13">
    <location>
        <begin position="16"/>
        <end position="262"/>
    </location>
</feature>
<dbReference type="GO" id="GO:0071222">
    <property type="term" value="P:cellular response to lipopolysaccharide"/>
    <property type="evidence" value="ECO:0007669"/>
    <property type="project" value="TreeGrafter"/>
</dbReference>
<comment type="subcellular location">
    <subcellularLocation>
        <location evidence="1">Cytoplasm</location>
    </subcellularLocation>
</comment>
<dbReference type="GO" id="GO:0006071">
    <property type="term" value="P:glycerol metabolic process"/>
    <property type="evidence" value="ECO:0007669"/>
    <property type="project" value="TreeGrafter"/>
</dbReference>
<dbReference type="GO" id="GO:0050277">
    <property type="term" value="F:sedoheptulokinase activity"/>
    <property type="evidence" value="ECO:0007669"/>
    <property type="project" value="UniProtKB-EC"/>
</dbReference>
<dbReference type="SUPFAM" id="SSF53067">
    <property type="entry name" value="Actin-like ATPase domain"/>
    <property type="match status" value="2"/>
</dbReference>
<keyword evidence="3" id="KW-0963">Cytoplasm</keyword>
<evidence type="ECO:0000256" key="5">
    <source>
        <dbReference type="ARBA" id="ARBA00022741"/>
    </source>
</evidence>
<accession>A0A131YN25</accession>
<dbReference type="GO" id="GO:0005829">
    <property type="term" value="C:cytosol"/>
    <property type="evidence" value="ECO:0007669"/>
    <property type="project" value="TreeGrafter"/>
</dbReference>
<keyword evidence="7" id="KW-0067">ATP-binding</keyword>
<reference evidence="14" key="1">
    <citation type="journal article" date="2016" name="Ticks Tick Borne Dis.">
        <title>De novo assembly and annotation of the salivary gland transcriptome of Rhipicephalus appendiculatus male and female ticks during blood feeding.</title>
        <authorList>
            <person name="de Castro M.H."/>
            <person name="de Klerk D."/>
            <person name="Pienaar R."/>
            <person name="Latif A.A."/>
            <person name="Rees D.J."/>
            <person name="Mans B.J."/>
        </authorList>
    </citation>
    <scope>NUCLEOTIDE SEQUENCE</scope>
    <source>
        <tissue evidence="14">Salivary glands</tissue>
    </source>
</reference>
<dbReference type="EC" id="2.7.1.14" evidence="10"/>
<dbReference type="GO" id="GO:0005524">
    <property type="term" value="F:ATP binding"/>
    <property type="evidence" value="ECO:0007669"/>
    <property type="project" value="UniProtKB-KW"/>
</dbReference>
<dbReference type="PANTHER" id="PTHR10196:SF67">
    <property type="entry name" value="SEDOHEPTULOKINASE"/>
    <property type="match status" value="1"/>
</dbReference>
<evidence type="ECO:0000256" key="10">
    <source>
        <dbReference type="ARBA" id="ARBA00066341"/>
    </source>
</evidence>
<dbReference type="FunFam" id="3.30.420.40:FF:000132">
    <property type="entry name" value="Sedoheptulokinase"/>
    <property type="match status" value="1"/>
</dbReference>
<dbReference type="PANTHER" id="PTHR10196">
    <property type="entry name" value="SUGAR KINASE"/>
    <property type="match status" value="1"/>
</dbReference>
<keyword evidence="5" id="KW-0547">Nucleotide-binding</keyword>
<keyword evidence="4" id="KW-0808">Transferase</keyword>
<dbReference type="InterPro" id="IPR018484">
    <property type="entry name" value="FGGY_N"/>
</dbReference>
<evidence type="ECO:0000256" key="4">
    <source>
        <dbReference type="ARBA" id="ARBA00022679"/>
    </source>
</evidence>
<evidence type="ECO:0000256" key="11">
    <source>
        <dbReference type="ARBA" id="ARBA00069425"/>
    </source>
</evidence>
<comment type="catalytic activity">
    <reaction evidence="8">
        <text>sedoheptulose + ATP = D-sedoheptulose 7-phosphate + ADP + H(+)</text>
        <dbReference type="Rhea" id="RHEA:23844"/>
        <dbReference type="ChEBI" id="CHEBI:15378"/>
        <dbReference type="ChEBI" id="CHEBI:16802"/>
        <dbReference type="ChEBI" id="CHEBI:30616"/>
        <dbReference type="ChEBI" id="CHEBI:57483"/>
        <dbReference type="ChEBI" id="CHEBI:456216"/>
        <dbReference type="EC" id="2.7.1.14"/>
    </reaction>
</comment>
<keyword evidence="6 14" id="KW-0418">Kinase</keyword>
<evidence type="ECO:0000259" key="13">
    <source>
        <dbReference type="Pfam" id="PF00370"/>
    </source>
</evidence>
<evidence type="ECO:0000256" key="2">
    <source>
        <dbReference type="ARBA" id="ARBA00009156"/>
    </source>
</evidence>
<organism evidence="14">
    <name type="scientific">Rhipicephalus appendiculatus</name>
    <name type="common">Brown ear tick</name>
    <dbReference type="NCBI Taxonomy" id="34631"/>
    <lineage>
        <taxon>Eukaryota</taxon>
        <taxon>Metazoa</taxon>
        <taxon>Ecdysozoa</taxon>
        <taxon>Arthropoda</taxon>
        <taxon>Chelicerata</taxon>
        <taxon>Arachnida</taxon>
        <taxon>Acari</taxon>
        <taxon>Parasitiformes</taxon>
        <taxon>Ixodida</taxon>
        <taxon>Ixodoidea</taxon>
        <taxon>Ixodidae</taxon>
        <taxon>Rhipicephalinae</taxon>
        <taxon>Rhipicephalus</taxon>
        <taxon>Rhipicephalus</taxon>
    </lineage>
</organism>
<dbReference type="AlphaFoldDB" id="A0A131YN25"/>
<evidence type="ECO:0000313" key="14">
    <source>
        <dbReference type="EMBL" id="JAP80357.1"/>
    </source>
</evidence>
<dbReference type="InterPro" id="IPR043129">
    <property type="entry name" value="ATPase_NBD"/>
</dbReference>
<name>A0A131YN25_RHIAP</name>
<evidence type="ECO:0000256" key="8">
    <source>
        <dbReference type="ARBA" id="ARBA00052736"/>
    </source>
</evidence>
<dbReference type="EMBL" id="GEDV01008200">
    <property type="protein sequence ID" value="JAP80357.1"/>
    <property type="molecule type" value="Transcribed_RNA"/>
</dbReference>
<dbReference type="GO" id="GO:0006091">
    <property type="term" value="P:generation of precursor metabolites and energy"/>
    <property type="evidence" value="ECO:0007669"/>
    <property type="project" value="UniProtKB-ARBA"/>
</dbReference>